<dbReference type="InterPro" id="IPR011060">
    <property type="entry name" value="RibuloseP-bd_barrel"/>
</dbReference>
<dbReference type="EC" id="4.2.1.20" evidence="9"/>
<evidence type="ECO:0000256" key="7">
    <source>
        <dbReference type="ARBA" id="ARBA00023239"/>
    </source>
</evidence>
<evidence type="ECO:0000313" key="12">
    <source>
        <dbReference type="Proteomes" id="UP001281731"/>
    </source>
</evidence>
<dbReference type="GO" id="GO:0005829">
    <property type="term" value="C:cytosol"/>
    <property type="evidence" value="ECO:0007669"/>
    <property type="project" value="TreeGrafter"/>
</dbReference>
<comment type="catalytic activity">
    <reaction evidence="8 9">
        <text>(1S,2R)-1-C-(indol-3-yl)glycerol 3-phosphate + L-serine = D-glyceraldehyde 3-phosphate + L-tryptophan + H2O</text>
        <dbReference type="Rhea" id="RHEA:10532"/>
        <dbReference type="ChEBI" id="CHEBI:15377"/>
        <dbReference type="ChEBI" id="CHEBI:33384"/>
        <dbReference type="ChEBI" id="CHEBI:57912"/>
        <dbReference type="ChEBI" id="CHEBI:58866"/>
        <dbReference type="ChEBI" id="CHEBI:59776"/>
        <dbReference type="EC" id="4.2.1.20"/>
    </reaction>
</comment>
<comment type="subunit">
    <text evidence="3 9">Tetramer of two alpha and two beta chains.</text>
</comment>
<evidence type="ECO:0000256" key="9">
    <source>
        <dbReference type="HAMAP-Rule" id="MF_00131"/>
    </source>
</evidence>
<reference evidence="11" key="1">
    <citation type="submission" date="2023-10" db="EMBL/GenBank/DDBJ databases">
        <title>Whole Genome based description of the genera Actinobaculum and Actinotignum reveals a complex phylogenetic relationship within the species included in the genus Actinotignum.</title>
        <authorList>
            <person name="Jensen C.S."/>
            <person name="Dargis R."/>
            <person name="Kemp M."/>
            <person name="Christensen J.J."/>
        </authorList>
    </citation>
    <scope>NUCLEOTIDE SEQUENCE</scope>
    <source>
        <strain evidence="11">SLA_B511</strain>
    </source>
</reference>
<protein>
    <recommendedName>
        <fullName evidence="9">Tryptophan synthase alpha chain</fullName>
        <ecNumber evidence="9">4.2.1.20</ecNumber>
    </recommendedName>
</protein>
<dbReference type="GO" id="GO:0004834">
    <property type="term" value="F:tryptophan synthase activity"/>
    <property type="evidence" value="ECO:0007669"/>
    <property type="project" value="UniProtKB-UniRule"/>
</dbReference>
<keyword evidence="6 9" id="KW-0057">Aromatic amino acid biosynthesis</keyword>
<proteinExistence type="inferred from homology"/>
<keyword evidence="7 9" id="KW-0456">Lyase</keyword>
<dbReference type="InterPro" id="IPR013785">
    <property type="entry name" value="Aldolase_TIM"/>
</dbReference>
<dbReference type="SUPFAM" id="SSF51366">
    <property type="entry name" value="Ribulose-phoshate binding barrel"/>
    <property type="match status" value="1"/>
</dbReference>
<dbReference type="PANTHER" id="PTHR43406:SF1">
    <property type="entry name" value="TRYPTOPHAN SYNTHASE ALPHA CHAIN, CHLOROPLASTIC"/>
    <property type="match status" value="1"/>
</dbReference>
<keyword evidence="4 9" id="KW-0028">Amino-acid biosynthesis</keyword>
<sequence length="271" mass="28963">MNKTPLQYGERQVPIAQGFANGKAFIPFITAGDPDLETTANVVRSAVNAGATLIEFGIPFSDPMAEGPVIQAASERSLKAGTTTDKIFDMVSGLRDELDVPFAFMTYANLVFSYGIKKFGRRCRDAGVSGLILPDVPFEEKTEFESPLLEFGVELIPLIAPSSEDRIATIAQSARGFVYLVSSLGVTGERSEITTDLASIVDIIRKNTHIPVAVGFGISTPEQASTMASISDGAIVGSAIVRLIHESGAEKAPQAVKEYVASMTRDLQTLE</sequence>
<feature type="active site" description="Proton acceptor" evidence="9">
    <location>
        <position position="55"/>
    </location>
</feature>
<dbReference type="Gene3D" id="3.20.20.70">
    <property type="entry name" value="Aldolase class I"/>
    <property type="match status" value="1"/>
</dbReference>
<evidence type="ECO:0000256" key="3">
    <source>
        <dbReference type="ARBA" id="ARBA00011270"/>
    </source>
</evidence>
<dbReference type="CDD" id="cd04724">
    <property type="entry name" value="Tryptophan_synthase_alpha"/>
    <property type="match status" value="1"/>
</dbReference>
<comment type="function">
    <text evidence="1 9">The alpha subunit is responsible for the aldol cleavage of indoleglycerol phosphate to indole and glyceraldehyde 3-phosphate.</text>
</comment>
<keyword evidence="5 9" id="KW-0822">Tryptophan biosynthesis</keyword>
<evidence type="ECO:0000256" key="5">
    <source>
        <dbReference type="ARBA" id="ARBA00022822"/>
    </source>
</evidence>
<accession>A0AAW9HQ49</accession>
<dbReference type="PANTHER" id="PTHR43406">
    <property type="entry name" value="TRYPTOPHAN SYNTHASE, ALPHA CHAIN"/>
    <property type="match status" value="1"/>
</dbReference>
<dbReference type="AlphaFoldDB" id="A0AAW9HQ49"/>
<evidence type="ECO:0000313" key="11">
    <source>
        <dbReference type="EMBL" id="MDY5154802.1"/>
    </source>
</evidence>
<evidence type="ECO:0000256" key="6">
    <source>
        <dbReference type="ARBA" id="ARBA00023141"/>
    </source>
</evidence>
<comment type="pathway">
    <text evidence="2 9">Amino-acid biosynthesis; L-tryptophan biosynthesis; L-tryptophan from chorismate: step 5/5.</text>
</comment>
<dbReference type="HAMAP" id="MF_00131">
    <property type="entry name" value="Trp_synth_alpha"/>
    <property type="match status" value="1"/>
</dbReference>
<dbReference type="Pfam" id="PF00290">
    <property type="entry name" value="Trp_syntA"/>
    <property type="match status" value="1"/>
</dbReference>
<evidence type="ECO:0000256" key="8">
    <source>
        <dbReference type="ARBA" id="ARBA00049047"/>
    </source>
</evidence>
<dbReference type="NCBIfam" id="TIGR00262">
    <property type="entry name" value="trpA"/>
    <property type="match status" value="1"/>
</dbReference>
<feature type="active site" description="Proton acceptor" evidence="9">
    <location>
        <position position="66"/>
    </location>
</feature>
<comment type="similarity">
    <text evidence="9 10">Belongs to the TrpA family.</text>
</comment>
<dbReference type="FunFam" id="3.20.20.70:FF:000037">
    <property type="entry name" value="Tryptophan synthase alpha chain"/>
    <property type="match status" value="1"/>
</dbReference>
<evidence type="ECO:0000256" key="1">
    <source>
        <dbReference type="ARBA" id="ARBA00003365"/>
    </source>
</evidence>
<evidence type="ECO:0000256" key="4">
    <source>
        <dbReference type="ARBA" id="ARBA00022605"/>
    </source>
</evidence>
<comment type="caution">
    <text evidence="11">The sequence shown here is derived from an EMBL/GenBank/DDBJ whole genome shotgun (WGS) entry which is preliminary data.</text>
</comment>
<dbReference type="EMBL" id="JAWNGC010000003">
    <property type="protein sequence ID" value="MDY5154802.1"/>
    <property type="molecule type" value="Genomic_DNA"/>
</dbReference>
<dbReference type="Proteomes" id="UP001281731">
    <property type="component" value="Unassembled WGS sequence"/>
</dbReference>
<evidence type="ECO:0000256" key="10">
    <source>
        <dbReference type="RuleBase" id="RU003662"/>
    </source>
</evidence>
<dbReference type="InterPro" id="IPR002028">
    <property type="entry name" value="Trp_synthase_suA"/>
</dbReference>
<name>A0AAW9HQ49_9ACTO</name>
<dbReference type="RefSeq" id="WP_102165553.1">
    <property type="nucleotide sequence ID" value="NZ_CP126967.1"/>
</dbReference>
<evidence type="ECO:0000256" key="2">
    <source>
        <dbReference type="ARBA" id="ARBA00004733"/>
    </source>
</evidence>
<gene>
    <name evidence="9 11" type="primary">trpA</name>
    <name evidence="11" type="ORF">R6G80_03560</name>
</gene>
<organism evidence="11 12">
    <name type="scientific">Actinotignum urinale</name>
    <dbReference type="NCBI Taxonomy" id="190146"/>
    <lineage>
        <taxon>Bacteria</taxon>
        <taxon>Bacillati</taxon>
        <taxon>Actinomycetota</taxon>
        <taxon>Actinomycetes</taxon>
        <taxon>Actinomycetales</taxon>
        <taxon>Actinomycetaceae</taxon>
        <taxon>Actinotignum</taxon>
    </lineage>
</organism>